<keyword evidence="4" id="KW-0378">Hydrolase</keyword>
<dbReference type="Pfam" id="PF01694">
    <property type="entry name" value="Rhomboid"/>
    <property type="match status" value="1"/>
</dbReference>
<dbReference type="PANTHER" id="PTHR43731:SF14">
    <property type="entry name" value="PRESENILIN-ASSOCIATED RHOMBOID-LIKE PROTEIN, MITOCHONDRIAL"/>
    <property type="match status" value="1"/>
</dbReference>
<organism evidence="10 11">
    <name type="scientific">Flaviramulus basaltis</name>
    <dbReference type="NCBI Taxonomy" id="369401"/>
    <lineage>
        <taxon>Bacteria</taxon>
        <taxon>Pseudomonadati</taxon>
        <taxon>Bacteroidota</taxon>
        <taxon>Flavobacteriia</taxon>
        <taxon>Flavobacteriales</taxon>
        <taxon>Flavobacteriaceae</taxon>
        <taxon>Flaviramulus</taxon>
    </lineage>
</organism>
<dbReference type="GO" id="GO:0004252">
    <property type="term" value="F:serine-type endopeptidase activity"/>
    <property type="evidence" value="ECO:0007669"/>
    <property type="project" value="InterPro"/>
</dbReference>
<dbReference type="Pfam" id="PF20216">
    <property type="entry name" value="DUF6576"/>
    <property type="match status" value="1"/>
</dbReference>
<feature type="transmembrane region" description="Helical" evidence="7">
    <location>
        <begin position="130"/>
        <end position="154"/>
    </location>
</feature>
<feature type="transmembrane region" description="Helical" evidence="7">
    <location>
        <begin position="21"/>
        <end position="40"/>
    </location>
</feature>
<protein>
    <submittedName>
        <fullName evidence="10">Membrane associated serine protease, rhomboid family</fullName>
    </submittedName>
</protein>
<dbReference type="EMBL" id="FPKV01000003">
    <property type="protein sequence ID" value="SFZ93312.1"/>
    <property type="molecule type" value="Genomic_DNA"/>
</dbReference>
<reference evidence="10 11" key="1">
    <citation type="submission" date="2016-10" db="EMBL/GenBank/DDBJ databases">
        <authorList>
            <person name="de Groot N.N."/>
        </authorList>
    </citation>
    <scope>NUCLEOTIDE SEQUENCE [LARGE SCALE GENOMIC DNA]</scope>
    <source>
        <strain evidence="10 11">DSM 18180</strain>
    </source>
</reference>
<evidence type="ECO:0000256" key="5">
    <source>
        <dbReference type="ARBA" id="ARBA00022989"/>
    </source>
</evidence>
<evidence type="ECO:0000259" key="8">
    <source>
        <dbReference type="Pfam" id="PF01694"/>
    </source>
</evidence>
<evidence type="ECO:0000313" key="11">
    <source>
        <dbReference type="Proteomes" id="UP000182544"/>
    </source>
</evidence>
<comment type="subcellular location">
    <subcellularLocation>
        <location evidence="1">Membrane</location>
        <topology evidence="1">Multi-pass membrane protein</topology>
    </subcellularLocation>
</comment>
<evidence type="ECO:0000256" key="1">
    <source>
        <dbReference type="ARBA" id="ARBA00004141"/>
    </source>
</evidence>
<sequence length="297" mass="33238">MSSLSQDIKQKLSNLNVLEKIIAVNVVVFVVGYILTKVLSLSDETSLNWLELPSSFSELITKPWAIITYAFAHYDFLHILFNMLWLYFLGRMFLNLFSPKMALNIYFLGAISGGLLFMLCYTLFPSVFGSYSRLLGASAAVRALLIFLCAYMPNQEIRFFTFNIKLWYVGVAIVILDVFGIITGVNDPINGNAGGNLAHLGGALLGCFYAKQLVKGQDIGKGFERFVDRLVSMFKSSKKGPLKTVHKNKSKVGGYTKADFKEFNNQKKIDVILDKISKSGYDSLTSEEKEFLFKAGK</sequence>
<dbReference type="InterPro" id="IPR050925">
    <property type="entry name" value="Rhomboid_protease_S54"/>
</dbReference>
<feature type="domain" description="DUF6576" evidence="9">
    <location>
        <begin position="264"/>
        <end position="292"/>
    </location>
</feature>
<evidence type="ECO:0000259" key="9">
    <source>
        <dbReference type="Pfam" id="PF20216"/>
    </source>
</evidence>
<dbReference type="GO" id="GO:0006508">
    <property type="term" value="P:proteolysis"/>
    <property type="evidence" value="ECO:0007669"/>
    <property type="project" value="UniProtKB-KW"/>
</dbReference>
<evidence type="ECO:0000256" key="2">
    <source>
        <dbReference type="ARBA" id="ARBA00009045"/>
    </source>
</evidence>
<gene>
    <name evidence="10" type="ORF">SAMN05428642_10361</name>
</gene>
<dbReference type="InterPro" id="IPR022764">
    <property type="entry name" value="Peptidase_S54_rhomboid_dom"/>
</dbReference>
<dbReference type="AlphaFoldDB" id="A0A1K2IM80"/>
<keyword evidence="3 7" id="KW-0812">Transmembrane</keyword>
<dbReference type="InterPro" id="IPR035952">
    <property type="entry name" value="Rhomboid-like_sf"/>
</dbReference>
<accession>A0A1K2IM80</accession>
<dbReference type="Gene3D" id="1.20.1540.10">
    <property type="entry name" value="Rhomboid-like"/>
    <property type="match status" value="1"/>
</dbReference>
<evidence type="ECO:0000313" key="10">
    <source>
        <dbReference type="EMBL" id="SFZ93312.1"/>
    </source>
</evidence>
<feature type="transmembrane region" description="Helical" evidence="7">
    <location>
        <begin position="64"/>
        <end position="89"/>
    </location>
</feature>
<evidence type="ECO:0000256" key="4">
    <source>
        <dbReference type="ARBA" id="ARBA00022801"/>
    </source>
</evidence>
<keyword evidence="5 7" id="KW-1133">Transmembrane helix</keyword>
<name>A0A1K2IM80_9FLAO</name>
<keyword evidence="6 7" id="KW-0472">Membrane</keyword>
<feature type="transmembrane region" description="Helical" evidence="7">
    <location>
        <begin position="101"/>
        <end position="124"/>
    </location>
</feature>
<feature type="transmembrane region" description="Helical" evidence="7">
    <location>
        <begin position="166"/>
        <end position="185"/>
    </location>
</feature>
<dbReference type="PANTHER" id="PTHR43731">
    <property type="entry name" value="RHOMBOID PROTEASE"/>
    <property type="match status" value="1"/>
</dbReference>
<dbReference type="GO" id="GO:0016020">
    <property type="term" value="C:membrane"/>
    <property type="evidence" value="ECO:0007669"/>
    <property type="project" value="UniProtKB-SubCell"/>
</dbReference>
<keyword evidence="10" id="KW-0645">Protease</keyword>
<dbReference type="SUPFAM" id="SSF144091">
    <property type="entry name" value="Rhomboid-like"/>
    <property type="match status" value="1"/>
</dbReference>
<feature type="domain" description="Peptidase S54 rhomboid" evidence="8">
    <location>
        <begin position="63"/>
        <end position="213"/>
    </location>
</feature>
<evidence type="ECO:0000256" key="6">
    <source>
        <dbReference type="ARBA" id="ARBA00023136"/>
    </source>
</evidence>
<proteinExistence type="inferred from homology"/>
<dbReference type="InterPro" id="IPR046483">
    <property type="entry name" value="DUF6576"/>
</dbReference>
<dbReference type="RefSeq" id="WP_072402713.1">
    <property type="nucleotide sequence ID" value="NZ_FPKV01000003.1"/>
</dbReference>
<evidence type="ECO:0000256" key="3">
    <source>
        <dbReference type="ARBA" id="ARBA00022692"/>
    </source>
</evidence>
<keyword evidence="11" id="KW-1185">Reference proteome</keyword>
<comment type="similarity">
    <text evidence="2">Belongs to the peptidase S54 family.</text>
</comment>
<dbReference type="OrthoDB" id="680602at2"/>
<dbReference type="Proteomes" id="UP000182544">
    <property type="component" value="Unassembled WGS sequence"/>
</dbReference>
<dbReference type="STRING" id="369401.SAMN05428642_10361"/>
<evidence type="ECO:0000256" key="7">
    <source>
        <dbReference type="SAM" id="Phobius"/>
    </source>
</evidence>